<gene>
    <name evidence="2" type="ORF">AVEN_170714_1</name>
    <name evidence="1" type="ORF">AVEN_184593_1</name>
    <name evidence="4" type="ORF">AVEN_250271_1</name>
    <name evidence="3" type="ORF">AVEN_4749_1</name>
</gene>
<evidence type="ECO:0000313" key="5">
    <source>
        <dbReference type="Proteomes" id="UP000499080"/>
    </source>
</evidence>
<accession>A0A4Y2SIK6</accession>
<dbReference type="OrthoDB" id="6437545at2759"/>
<dbReference type="EMBL" id="BGPR01022111">
    <property type="protein sequence ID" value="GBN88071.1"/>
    <property type="molecule type" value="Genomic_DNA"/>
</dbReference>
<dbReference type="EMBL" id="BGPR01022116">
    <property type="protein sequence ID" value="GBN88088.1"/>
    <property type="molecule type" value="Genomic_DNA"/>
</dbReference>
<sequence length="156" mass="18318">MASLTKRWSRISILQRSSPRGNWEIQAVETPNHSPLKYFRNFTLHPNPQFLPNCFPLIQEPQITKKRDKKNTEKRTNKEGPRIRCSRCIVLKEVNNSLPEIHHTFYNKCYQLHCFPELLKKGIIVLLHKDGTPVTLLPTIGKVLEEILVRRRTAQR</sequence>
<reference evidence="2 5" key="1">
    <citation type="journal article" date="2019" name="Sci. Rep.">
        <title>Orb-weaving spider Araneus ventricosus genome elucidates the spidroin gene catalogue.</title>
        <authorList>
            <person name="Kono N."/>
            <person name="Nakamura H."/>
            <person name="Ohtoshi R."/>
            <person name="Moran D.A.P."/>
            <person name="Shinohara A."/>
            <person name="Yoshida Y."/>
            <person name="Fujiwara M."/>
            <person name="Mori M."/>
            <person name="Tomita M."/>
            <person name="Arakawa K."/>
        </authorList>
    </citation>
    <scope>NUCLEOTIDE SEQUENCE [LARGE SCALE GENOMIC DNA]</scope>
</reference>
<dbReference type="EMBL" id="BGPR01022118">
    <property type="protein sequence ID" value="GBN88098.1"/>
    <property type="molecule type" value="Genomic_DNA"/>
</dbReference>
<evidence type="ECO:0000313" key="3">
    <source>
        <dbReference type="EMBL" id="GBN88098.1"/>
    </source>
</evidence>
<dbReference type="Proteomes" id="UP000499080">
    <property type="component" value="Unassembled WGS sequence"/>
</dbReference>
<keyword evidence="5" id="KW-1185">Reference proteome</keyword>
<evidence type="ECO:0000313" key="2">
    <source>
        <dbReference type="EMBL" id="GBN88088.1"/>
    </source>
</evidence>
<evidence type="ECO:0000313" key="4">
    <source>
        <dbReference type="EMBL" id="GBN88117.1"/>
    </source>
</evidence>
<comment type="caution">
    <text evidence="2">The sequence shown here is derived from an EMBL/GenBank/DDBJ whole genome shotgun (WGS) entry which is preliminary data.</text>
</comment>
<dbReference type="AlphaFoldDB" id="A0A4Y2SIK6"/>
<evidence type="ECO:0000313" key="1">
    <source>
        <dbReference type="EMBL" id="GBN88071.1"/>
    </source>
</evidence>
<organism evidence="2 5">
    <name type="scientific">Araneus ventricosus</name>
    <name type="common">Orbweaver spider</name>
    <name type="synonym">Epeira ventricosa</name>
    <dbReference type="NCBI Taxonomy" id="182803"/>
    <lineage>
        <taxon>Eukaryota</taxon>
        <taxon>Metazoa</taxon>
        <taxon>Ecdysozoa</taxon>
        <taxon>Arthropoda</taxon>
        <taxon>Chelicerata</taxon>
        <taxon>Arachnida</taxon>
        <taxon>Araneae</taxon>
        <taxon>Araneomorphae</taxon>
        <taxon>Entelegynae</taxon>
        <taxon>Araneoidea</taxon>
        <taxon>Araneidae</taxon>
        <taxon>Araneus</taxon>
    </lineage>
</organism>
<proteinExistence type="predicted"/>
<name>A0A4Y2SIK6_ARAVE</name>
<dbReference type="EMBL" id="BGPR01022123">
    <property type="protein sequence ID" value="GBN88117.1"/>
    <property type="molecule type" value="Genomic_DNA"/>
</dbReference>
<protein>
    <submittedName>
        <fullName evidence="2">Uncharacterized protein</fullName>
    </submittedName>
</protein>